<evidence type="ECO:0000313" key="5">
    <source>
        <dbReference type="EMBL" id="PKZ66210.1"/>
    </source>
</evidence>
<dbReference type="STRING" id="2055.BCM27_20475"/>
<dbReference type="Pfam" id="PF25583">
    <property type="entry name" value="WCX"/>
    <property type="match status" value="1"/>
</dbReference>
<dbReference type="PANTHER" id="PTHR34580:SF1">
    <property type="entry name" value="PROTEIN PAFC"/>
    <property type="match status" value="1"/>
</dbReference>
<gene>
    <name evidence="5" type="ORF">CYJ73_08760</name>
</gene>
<feature type="region of interest" description="Disordered" evidence="3">
    <location>
        <begin position="185"/>
        <end position="205"/>
    </location>
</feature>
<dbReference type="InterPro" id="IPR036390">
    <property type="entry name" value="WH_DNA-bd_sf"/>
</dbReference>
<dbReference type="Pfam" id="PF08279">
    <property type="entry name" value="HTH_11"/>
    <property type="match status" value="1"/>
</dbReference>
<dbReference type="SMART" id="SM00420">
    <property type="entry name" value="HTH_DEOR"/>
    <property type="match status" value="1"/>
</dbReference>
<evidence type="ECO:0000256" key="2">
    <source>
        <dbReference type="ARBA" id="ARBA00023163"/>
    </source>
</evidence>
<dbReference type="PROSITE" id="PS52050">
    <property type="entry name" value="WYL"/>
    <property type="match status" value="1"/>
</dbReference>
<dbReference type="RefSeq" id="WP_101819838.1">
    <property type="nucleotide sequence ID" value="NZ_PKJC01000004.1"/>
</dbReference>
<protein>
    <submittedName>
        <fullName evidence="5">DNA-binding transcriptional regulator</fullName>
    </submittedName>
</protein>
<dbReference type="InterPro" id="IPR028349">
    <property type="entry name" value="PafC-like"/>
</dbReference>
<feature type="compositionally biased region" description="Basic and acidic residues" evidence="3">
    <location>
        <begin position="193"/>
        <end position="205"/>
    </location>
</feature>
<sequence length="331" mass="36599">MRAERLIALLMVLKKHDRVTAAVLAAELGVSERTVLRDIDALSLSGVPVYAERGRHGGFALLPGYRTDLTGLTVDEATSLLAGTGRLDSPAFTSAMRKVTAALPEAHRGHAVRAAQRVLVRPEGFVRAPERLESLDAVQTAVLDGRRIRMRYRRRGADEAREHVLDPIGLIVAGDTWYLVASGRRPGTTETAATRKDGPGKGSDERMYRISRMRDVEVLDEPAQRDDEVDLAAIWERRRDAFRSSFEPVDVVVDCAADDAERLGMIATAVDTIRRPGDRCHLELHFADHRHATRALWTSMFDHDFAVVEPRWLRDALSARARSIAVACGPG</sequence>
<dbReference type="Gene3D" id="1.10.10.10">
    <property type="entry name" value="Winged helix-like DNA-binding domain superfamily/Winged helix DNA-binding domain"/>
    <property type="match status" value="1"/>
</dbReference>
<dbReference type="InterPro" id="IPR057727">
    <property type="entry name" value="WCX_dom"/>
</dbReference>
<organism evidence="5 6">
    <name type="scientific">Gordonia terrae</name>
    <dbReference type="NCBI Taxonomy" id="2055"/>
    <lineage>
        <taxon>Bacteria</taxon>
        <taxon>Bacillati</taxon>
        <taxon>Actinomycetota</taxon>
        <taxon>Actinomycetes</taxon>
        <taxon>Mycobacteriales</taxon>
        <taxon>Gordoniaceae</taxon>
        <taxon>Gordonia</taxon>
    </lineage>
</organism>
<dbReference type="InterPro" id="IPR036388">
    <property type="entry name" value="WH-like_DNA-bd_sf"/>
</dbReference>
<dbReference type="SUPFAM" id="SSF46785">
    <property type="entry name" value="Winged helix' DNA-binding domain"/>
    <property type="match status" value="1"/>
</dbReference>
<dbReference type="GO" id="GO:0003677">
    <property type="term" value="F:DNA binding"/>
    <property type="evidence" value="ECO:0007669"/>
    <property type="project" value="UniProtKB-KW"/>
</dbReference>
<comment type="caution">
    <text evidence="5">The sequence shown here is derived from an EMBL/GenBank/DDBJ whole genome shotgun (WGS) entry which is preliminary data.</text>
</comment>
<name>A0A2I1RAQ0_9ACTN</name>
<evidence type="ECO:0000256" key="3">
    <source>
        <dbReference type="SAM" id="MobiDB-lite"/>
    </source>
</evidence>
<dbReference type="PANTHER" id="PTHR34580">
    <property type="match status" value="1"/>
</dbReference>
<dbReference type="InterPro" id="IPR001034">
    <property type="entry name" value="DeoR_HTH"/>
</dbReference>
<evidence type="ECO:0000259" key="4">
    <source>
        <dbReference type="PROSITE" id="PS51000"/>
    </source>
</evidence>
<evidence type="ECO:0000313" key="6">
    <source>
        <dbReference type="Proteomes" id="UP000234662"/>
    </source>
</evidence>
<dbReference type="GO" id="GO:0003700">
    <property type="term" value="F:DNA-binding transcription factor activity"/>
    <property type="evidence" value="ECO:0007669"/>
    <property type="project" value="InterPro"/>
</dbReference>
<dbReference type="Pfam" id="PF13280">
    <property type="entry name" value="WYL"/>
    <property type="match status" value="1"/>
</dbReference>
<dbReference type="PIRSF" id="PIRSF016838">
    <property type="entry name" value="PafC"/>
    <property type="match status" value="1"/>
</dbReference>
<dbReference type="InterPro" id="IPR026881">
    <property type="entry name" value="WYL_dom"/>
</dbReference>
<keyword evidence="1" id="KW-0805">Transcription regulation</keyword>
<keyword evidence="2" id="KW-0804">Transcription</keyword>
<dbReference type="PROSITE" id="PS51000">
    <property type="entry name" value="HTH_DEOR_2"/>
    <property type="match status" value="1"/>
</dbReference>
<dbReference type="Proteomes" id="UP000234662">
    <property type="component" value="Unassembled WGS sequence"/>
</dbReference>
<keyword evidence="5" id="KW-0238">DNA-binding</keyword>
<dbReference type="EMBL" id="PKJC01000004">
    <property type="protein sequence ID" value="PKZ66210.1"/>
    <property type="molecule type" value="Genomic_DNA"/>
</dbReference>
<reference evidence="5 6" key="1">
    <citation type="submission" date="2017-12" db="EMBL/GenBank/DDBJ databases">
        <title>Phylogenetic diversity of female urinary microbiome.</title>
        <authorList>
            <person name="Thomas-White K."/>
            <person name="Wolfe A.J."/>
        </authorList>
    </citation>
    <scope>NUCLEOTIDE SEQUENCE [LARGE SCALE GENOMIC DNA]</scope>
    <source>
        <strain evidence="5 6">UMB0777</strain>
    </source>
</reference>
<dbReference type="InterPro" id="IPR051534">
    <property type="entry name" value="CBASS_pafABC_assoc_protein"/>
</dbReference>
<accession>A0A2I1RAQ0</accession>
<feature type="domain" description="HTH deoR-type" evidence="4">
    <location>
        <begin position="2"/>
        <end position="61"/>
    </location>
</feature>
<dbReference type="AlphaFoldDB" id="A0A2I1RAQ0"/>
<dbReference type="InterPro" id="IPR013196">
    <property type="entry name" value="HTH_11"/>
</dbReference>
<proteinExistence type="predicted"/>
<evidence type="ECO:0000256" key="1">
    <source>
        <dbReference type="ARBA" id="ARBA00023015"/>
    </source>
</evidence>